<comment type="catalytic activity">
    <reaction evidence="5">
        <text>a very long-chain fatty acid + ATP + CoA = a very long-chain fatty acyl-CoA + AMP + diphosphate</text>
        <dbReference type="Rhea" id="RHEA:54536"/>
        <dbReference type="ChEBI" id="CHEBI:30616"/>
        <dbReference type="ChEBI" id="CHEBI:33019"/>
        <dbReference type="ChEBI" id="CHEBI:57287"/>
        <dbReference type="ChEBI" id="CHEBI:58950"/>
        <dbReference type="ChEBI" id="CHEBI:138261"/>
        <dbReference type="ChEBI" id="CHEBI:456215"/>
    </reaction>
    <physiologicalReaction direction="left-to-right" evidence="5">
        <dbReference type="Rhea" id="RHEA:54537"/>
    </physiologicalReaction>
</comment>
<feature type="domain" description="AMP-binding enzyme C-terminal" evidence="9">
    <location>
        <begin position="489"/>
        <end position="569"/>
    </location>
</feature>
<name>A0A1I8AJE9_9BILA</name>
<dbReference type="InterPro" id="IPR045851">
    <property type="entry name" value="AMP-bd_C_sf"/>
</dbReference>
<evidence type="ECO:0000259" key="8">
    <source>
        <dbReference type="Pfam" id="PF00501"/>
    </source>
</evidence>
<dbReference type="PANTHER" id="PTHR43107">
    <property type="entry name" value="LONG-CHAIN FATTY ACID TRANSPORT PROTEIN"/>
    <property type="match status" value="1"/>
</dbReference>
<comment type="similarity">
    <text evidence="1">Belongs to the ATP-dependent AMP-binding enzyme family.</text>
</comment>
<dbReference type="GO" id="GO:0004467">
    <property type="term" value="F:long-chain fatty acid-CoA ligase activity"/>
    <property type="evidence" value="ECO:0007669"/>
    <property type="project" value="UniProtKB-EC"/>
</dbReference>
<evidence type="ECO:0000256" key="6">
    <source>
        <dbReference type="ARBA" id="ARBA00041297"/>
    </source>
</evidence>
<reference evidence="11" key="1">
    <citation type="submission" date="2016-11" db="UniProtKB">
        <authorList>
            <consortium name="WormBaseParasite"/>
        </authorList>
    </citation>
    <scope>IDENTIFICATION</scope>
</reference>
<keyword evidence="3" id="KW-0276">Fatty acid metabolism</keyword>
<evidence type="ECO:0000256" key="7">
    <source>
        <dbReference type="ARBA" id="ARBA00048666"/>
    </source>
</evidence>
<dbReference type="Gene3D" id="3.40.50.12780">
    <property type="entry name" value="N-terminal domain of ligase-like"/>
    <property type="match status" value="1"/>
</dbReference>
<dbReference type="PANTHER" id="PTHR43107:SF24">
    <property type="entry name" value="AMP-BINDING DOMAIN-CONTAINING PROTEIN"/>
    <property type="match status" value="1"/>
</dbReference>
<comment type="catalytic activity">
    <reaction evidence="7">
        <text>tetracosanoate + ATP + CoA = tetracosanoyl-CoA + AMP + diphosphate</text>
        <dbReference type="Rhea" id="RHEA:33639"/>
        <dbReference type="ChEBI" id="CHEBI:30616"/>
        <dbReference type="ChEBI" id="CHEBI:31014"/>
        <dbReference type="ChEBI" id="CHEBI:33019"/>
        <dbReference type="ChEBI" id="CHEBI:57287"/>
        <dbReference type="ChEBI" id="CHEBI:65052"/>
        <dbReference type="ChEBI" id="CHEBI:456215"/>
    </reaction>
    <physiologicalReaction direction="left-to-right" evidence="7">
        <dbReference type="Rhea" id="RHEA:33640"/>
    </physiologicalReaction>
</comment>
<evidence type="ECO:0000256" key="3">
    <source>
        <dbReference type="ARBA" id="ARBA00022832"/>
    </source>
</evidence>
<dbReference type="GO" id="GO:0005324">
    <property type="term" value="F:long-chain fatty acid transmembrane transporter activity"/>
    <property type="evidence" value="ECO:0007669"/>
    <property type="project" value="TreeGrafter"/>
</dbReference>
<evidence type="ECO:0000256" key="4">
    <source>
        <dbReference type="ARBA" id="ARBA00026121"/>
    </source>
</evidence>
<dbReference type="InterPro" id="IPR042099">
    <property type="entry name" value="ANL_N_sf"/>
</dbReference>
<dbReference type="InterPro" id="IPR000873">
    <property type="entry name" value="AMP-dep_synth/lig_dom"/>
</dbReference>
<keyword evidence="2" id="KW-0436">Ligase</keyword>
<dbReference type="AlphaFoldDB" id="A0A1I8AJE9"/>
<dbReference type="PROSITE" id="PS00455">
    <property type="entry name" value="AMP_BINDING"/>
    <property type="match status" value="1"/>
</dbReference>
<accession>A0A1I8AJE9</accession>
<dbReference type="GO" id="GO:0005789">
    <property type="term" value="C:endoplasmic reticulum membrane"/>
    <property type="evidence" value="ECO:0007669"/>
    <property type="project" value="TreeGrafter"/>
</dbReference>
<organism evidence="10 11">
    <name type="scientific">Steinernema glaseri</name>
    <dbReference type="NCBI Taxonomy" id="37863"/>
    <lineage>
        <taxon>Eukaryota</taxon>
        <taxon>Metazoa</taxon>
        <taxon>Ecdysozoa</taxon>
        <taxon>Nematoda</taxon>
        <taxon>Chromadorea</taxon>
        <taxon>Rhabditida</taxon>
        <taxon>Tylenchina</taxon>
        <taxon>Panagrolaimomorpha</taxon>
        <taxon>Strongyloidoidea</taxon>
        <taxon>Steinernematidae</taxon>
        <taxon>Steinernema</taxon>
    </lineage>
</organism>
<dbReference type="GO" id="GO:0044539">
    <property type="term" value="P:long-chain fatty acid import into cell"/>
    <property type="evidence" value="ECO:0007669"/>
    <property type="project" value="TreeGrafter"/>
</dbReference>
<dbReference type="FunFam" id="3.30.300.30:FF:000002">
    <property type="entry name" value="Long-chain fatty acid transport protein 1"/>
    <property type="match status" value="1"/>
</dbReference>
<dbReference type="GO" id="GO:0005886">
    <property type="term" value="C:plasma membrane"/>
    <property type="evidence" value="ECO:0007669"/>
    <property type="project" value="TreeGrafter"/>
</dbReference>
<keyword evidence="3" id="KW-0443">Lipid metabolism</keyword>
<dbReference type="Proteomes" id="UP000095287">
    <property type="component" value="Unplaced"/>
</dbReference>
<evidence type="ECO:0000256" key="1">
    <source>
        <dbReference type="ARBA" id="ARBA00006432"/>
    </source>
</evidence>
<dbReference type="InterPro" id="IPR025110">
    <property type="entry name" value="AMP-bd_C"/>
</dbReference>
<feature type="domain" description="AMP-dependent synthetase/ligase" evidence="8">
    <location>
        <begin position="71"/>
        <end position="376"/>
    </location>
</feature>
<dbReference type="Pfam" id="PF13193">
    <property type="entry name" value="AMP-binding_C"/>
    <property type="match status" value="1"/>
</dbReference>
<evidence type="ECO:0000259" key="9">
    <source>
        <dbReference type="Pfam" id="PF13193"/>
    </source>
</evidence>
<proteinExistence type="inferred from homology"/>
<evidence type="ECO:0000256" key="5">
    <source>
        <dbReference type="ARBA" id="ARBA00036527"/>
    </source>
</evidence>
<dbReference type="EC" id="6.2.1.3" evidence="4"/>
<protein>
    <recommendedName>
        <fullName evidence="4">long-chain-fatty-acid--CoA ligase</fullName>
        <ecNumber evidence="4">6.2.1.3</ecNumber>
    </recommendedName>
    <alternativeName>
        <fullName evidence="6">Long-chain-fatty-acid--CoA ligase</fullName>
    </alternativeName>
</protein>
<dbReference type="SUPFAM" id="SSF56801">
    <property type="entry name" value="Acetyl-CoA synthetase-like"/>
    <property type="match status" value="1"/>
</dbReference>
<dbReference type="WBParaSite" id="L893_g6217.t1">
    <property type="protein sequence ID" value="L893_g6217.t1"/>
    <property type="gene ID" value="L893_g6217"/>
</dbReference>
<keyword evidence="10" id="KW-1185">Reference proteome</keyword>
<evidence type="ECO:0000313" key="10">
    <source>
        <dbReference type="Proteomes" id="UP000095287"/>
    </source>
</evidence>
<sequence length="610" mass="68605">MMWSSLPWVHEVLRLLAVPILIWMAMNADFLRRAISTAPRDLRGIAAILQLKMAMRIELWRNRGVQQIFMDTVARNRKKAAIVDIDREIEWTFEELNEHANRFAHFLQSAGVKPNDVIALVLTNGAHYVAAWLGCTKIGATSAWINTNLKQSSLQHCLEVSGAKLILADDDVVNEVREVTRTTTFALSEVNIEKQSSSEPVCAEPPKFQSVLCFIYTSGTTGLPKAAVIKHLRFYYMAKSGTFVFGCNPSDRLYICLPMYHTSAGVLGIGQTIINGSTCVIAKKFGVRRFWKDCVRFDCTVSQYIGEICRYLLTAPPCPEEKRHRVRLLMGNGLRAAIWTQFVERFNIPNVAELFASTEGTSNLVNFVNKVGSCGFVPIYPFIHKFYPVMLYRADLETGELLRDEEGRAIPCKPGETGVLVCKLRRKDPIHQFEGYINAKDTQKRIVYLPEPAFCSGDILEWDREGFFYFKDRTGDTFRWKGENVSTTEVESVLQDVAALQDATAFGVALPGAEGRAGMLAVVVDDRTRSDIGGVLDLLAERFASNLPSYAVPLFVRVCSQVDKTGTFKLRKTRLQQEGLNCGEDAVFFFDVRSKKYAPFQATQLKTLKF</sequence>
<dbReference type="Pfam" id="PF00501">
    <property type="entry name" value="AMP-binding"/>
    <property type="match status" value="1"/>
</dbReference>
<dbReference type="Gene3D" id="3.30.300.30">
    <property type="match status" value="1"/>
</dbReference>
<evidence type="ECO:0000256" key="2">
    <source>
        <dbReference type="ARBA" id="ARBA00022598"/>
    </source>
</evidence>
<evidence type="ECO:0000313" key="11">
    <source>
        <dbReference type="WBParaSite" id="L893_g6217.t1"/>
    </source>
</evidence>
<dbReference type="InterPro" id="IPR020845">
    <property type="entry name" value="AMP-binding_CS"/>
</dbReference>